<dbReference type="GO" id="GO:0004497">
    <property type="term" value="F:monooxygenase activity"/>
    <property type="evidence" value="ECO:0007669"/>
    <property type="project" value="UniProtKB-KW"/>
</dbReference>
<evidence type="ECO:0000256" key="2">
    <source>
        <dbReference type="ARBA" id="ARBA00022630"/>
    </source>
</evidence>
<dbReference type="EMBL" id="BAAAQN010000001">
    <property type="protein sequence ID" value="GAA2011179.1"/>
    <property type="molecule type" value="Genomic_DNA"/>
</dbReference>
<evidence type="ECO:0000313" key="6">
    <source>
        <dbReference type="EMBL" id="GAA2011179.1"/>
    </source>
</evidence>
<feature type="domain" description="FAD-binding" evidence="5">
    <location>
        <begin position="4"/>
        <end position="338"/>
    </location>
</feature>
<evidence type="ECO:0000313" key="7">
    <source>
        <dbReference type="Proteomes" id="UP001500751"/>
    </source>
</evidence>
<evidence type="ECO:0000259" key="5">
    <source>
        <dbReference type="Pfam" id="PF01494"/>
    </source>
</evidence>
<keyword evidence="6" id="KW-0560">Oxidoreductase</keyword>
<evidence type="ECO:0000256" key="1">
    <source>
        <dbReference type="ARBA" id="ARBA00001974"/>
    </source>
</evidence>
<dbReference type="Pfam" id="PF21274">
    <property type="entry name" value="Rng_hyd_C"/>
    <property type="match status" value="1"/>
</dbReference>
<feature type="region of interest" description="Disordered" evidence="4">
    <location>
        <begin position="392"/>
        <end position="412"/>
    </location>
</feature>
<name>A0ABP5F0J5_9ACTN</name>
<dbReference type="RefSeq" id="WP_344663481.1">
    <property type="nucleotide sequence ID" value="NZ_BAAAQN010000001.1"/>
</dbReference>
<keyword evidence="2" id="KW-0285">Flavoprotein</keyword>
<dbReference type="InterPro" id="IPR036188">
    <property type="entry name" value="FAD/NAD-bd_sf"/>
</dbReference>
<proteinExistence type="predicted"/>
<dbReference type="Gene3D" id="3.30.70.2450">
    <property type="match status" value="1"/>
</dbReference>
<keyword evidence="6" id="KW-0503">Monooxygenase</keyword>
<protein>
    <submittedName>
        <fullName evidence="6">Monooxygenase</fullName>
    </submittedName>
</protein>
<evidence type="ECO:0000256" key="3">
    <source>
        <dbReference type="ARBA" id="ARBA00022827"/>
    </source>
</evidence>
<keyword evidence="3" id="KW-0274">FAD</keyword>
<dbReference type="InterPro" id="IPR050641">
    <property type="entry name" value="RIFMO-like"/>
</dbReference>
<keyword evidence="7" id="KW-1185">Reference proteome</keyword>
<gene>
    <name evidence="6" type="ORF">GCM10009839_01510</name>
</gene>
<dbReference type="InterPro" id="IPR002938">
    <property type="entry name" value="FAD-bd"/>
</dbReference>
<dbReference type="PRINTS" id="PR00420">
    <property type="entry name" value="RNGMNOXGNASE"/>
</dbReference>
<dbReference type="PANTHER" id="PTHR43004">
    <property type="entry name" value="TRK SYSTEM POTASSIUM UPTAKE PROTEIN"/>
    <property type="match status" value="1"/>
</dbReference>
<dbReference type="Proteomes" id="UP001500751">
    <property type="component" value="Unassembled WGS sequence"/>
</dbReference>
<dbReference type="Gene3D" id="3.40.30.120">
    <property type="match status" value="1"/>
</dbReference>
<accession>A0ABP5F0J5</accession>
<organism evidence="6 7">
    <name type="scientific">Catenulispora yoronensis</name>
    <dbReference type="NCBI Taxonomy" id="450799"/>
    <lineage>
        <taxon>Bacteria</taxon>
        <taxon>Bacillati</taxon>
        <taxon>Actinomycetota</taxon>
        <taxon>Actinomycetes</taxon>
        <taxon>Catenulisporales</taxon>
        <taxon>Catenulisporaceae</taxon>
        <taxon>Catenulispora</taxon>
    </lineage>
</organism>
<dbReference type="Gene3D" id="3.50.50.60">
    <property type="entry name" value="FAD/NAD(P)-binding domain"/>
    <property type="match status" value="1"/>
</dbReference>
<dbReference type="PANTHER" id="PTHR43004:SF19">
    <property type="entry name" value="BINDING MONOOXYGENASE, PUTATIVE (JCVI)-RELATED"/>
    <property type="match status" value="1"/>
</dbReference>
<comment type="caution">
    <text evidence="6">The sequence shown here is derived from an EMBL/GenBank/DDBJ whole genome shotgun (WGS) entry which is preliminary data.</text>
</comment>
<reference evidence="7" key="1">
    <citation type="journal article" date="2019" name="Int. J. Syst. Evol. Microbiol.">
        <title>The Global Catalogue of Microorganisms (GCM) 10K type strain sequencing project: providing services to taxonomists for standard genome sequencing and annotation.</title>
        <authorList>
            <consortium name="The Broad Institute Genomics Platform"/>
            <consortium name="The Broad Institute Genome Sequencing Center for Infectious Disease"/>
            <person name="Wu L."/>
            <person name="Ma J."/>
        </authorList>
    </citation>
    <scope>NUCLEOTIDE SEQUENCE [LARGE SCALE GENOMIC DNA]</scope>
    <source>
        <strain evidence="7">JCM 16014</strain>
    </source>
</reference>
<dbReference type="SUPFAM" id="SSF51905">
    <property type="entry name" value="FAD/NAD(P)-binding domain"/>
    <property type="match status" value="1"/>
</dbReference>
<dbReference type="Pfam" id="PF01494">
    <property type="entry name" value="FAD_binding_3"/>
    <property type="match status" value="1"/>
</dbReference>
<evidence type="ECO:0000256" key="4">
    <source>
        <dbReference type="SAM" id="MobiDB-lite"/>
    </source>
</evidence>
<comment type="cofactor">
    <cofactor evidence="1">
        <name>FAD</name>
        <dbReference type="ChEBI" id="CHEBI:57692"/>
    </cofactor>
</comment>
<sequence>MSHSVIVVGAGPIGLLLAGELALAGVQPVVLDRLAEPDPHAPGMAINSATVELLDQRGLLDALVGSTIELPLSHFSNIFLDQSSLFGPHRHSRVAPQSLLEQHLARWAGGLGVTVRRGAEVVGLAQDEDSVTLDVRTADGTEQLTAQYVVGADGVGSAIRQLAGIPFTGTDKPFYGLIGDVRIASADFHGEHFGAKYSPVGGLFTGTPIGPDLWRIVTSEFDLESGHALSDEVTLDELNTRVERLTGSPFTNAEVLWLGRTDNPSRLADRYREGRVFLAGDAAHVFFPFNGQRLSSGFQDALNLGWKLAATIGGWAPAGLLDTYEAERLPAGRFAVENVAAQEALASPPESAAPLRALFGHLLKFEPVNRFLAETAQGLGVRYLPQVGADAETGAGTGTGTGTGTSEAAAPHPLLGLRLPPVRLETAAGETESAALLRGGHGVLLDLSGGKNPAPDVAGWADRVDLVVAEPSAALGLAAALLRPDGHVAWLSTGDGGESGFDGLAESLTAWFGEPAEAADAETAEG</sequence>